<evidence type="ECO:0000313" key="2">
    <source>
        <dbReference type="EMBL" id="KXZ58265.1"/>
    </source>
</evidence>
<dbReference type="Gene3D" id="3.30.420.40">
    <property type="match status" value="2"/>
</dbReference>
<dbReference type="RefSeq" id="WP_082791061.1">
    <property type="nucleotide sequence ID" value="NZ_LQQC01000010.1"/>
</dbReference>
<comment type="caution">
    <text evidence="2">The sequence shown here is derived from an EMBL/GenBank/DDBJ whole genome shotgun (WGS) entry which is preliminary data.</text>
</comment>
<name>A0A150H8D2_9MICO</name>
<dbReference type="InterPro" id="IPR000600">
    <property type="entry name" value="ROK"/>
</dbReference>
<accession>A0A150H8D2</accession>
<dbReference type="Proteomes" id="UP000243589">
    <property type="component" value="Unassembled WGS sequence"/>
</dbReference>
<dbReference type="PANTHER" id="PTHR18964">
    <property type="entry name" value="ROK (REPRESSOR, ORF, KINASE) FAMILY"/>
    <property type="match status" value="1"/>
</dbReference>
<protein>
    <submittedName>
        <fullName evidence="2">Polyphosphate glucokinase</fullName>
        <ecNumber evidence="2">2.7.1.63</ecNumber>
    </submittedName>
</protein>
<reference evidence="2 3" key="1">
    <citation type="submission" date="2016-01" db="EMBL/GenBank/DDBJ databases">
        <title>Use of Whole Genome Sequencing to ascertain that Brevibacterium massiliense (Roux, Raoult 2009) is a later heterotypic synonym of Brevibacterium ravenspurgense (Mages 2008).</title>
        <authorList>
            <person name="Bernier A.-M."/>
            <person name="Burdz T."/>
            <person name="Huynh C."/>
            <person name="Pachecho A.L."/>
            <person name="Wiebe D."/>
            <person name="Bonner C."/>
            <person name="Bernard K."/>
        </authorList>
    </citation>
    <scope>NUCLEOTIDE SEQUENCE [LARGE SCALE GENOMIC DNA]</scope>
    <source>
        <strain evidence="2 3">CCUG56047</strain>
    </source>
</reference>
<dbReference type="SUPFAM" id="SSF53067">
    <property type="entry name" value="Actin-like ATPase domain"/>
    <property type="match status" value="1"/>
</dbReference>
<keyword evidence="2" id="KW-0808">Transferase</keyword>
<organism evidence="2 3">
    <name type="scientific">Brevibacterium ravenspurgense</name>
    <dbReference type="NCBI Taxonomy" id="479117"/>
    <lineage>
        <taxon>Bacteria</taxon>
        <taxon>Bacillati</taxon>
        <taxon>Actinomycetota</taxon>
        <taxon>Actinomycetes</taxon>
        <taxon>Micrococcales</taxon>
        <taxon>Brevibacteriaceae</taxon>
        <taxon>Brevibacterium</taxon>
    </lineage>
</organism>
<dbReference type="CDD" id="cd24058">
    <property type="entry name" value="ASKHA_NBD_ROK_PPGK"/>
    <property type="match status" value="1"/>
</dbReference>
<keyword evidence="3" id="KW-1185">Reference proteome</keyword>
<dbReference type="GO" id="GO:0047330">
    <property type="term" value="F:polyphosphate-glucose phosphotransferase activity"/>
    <property type="evidence" value="ECO:0007669"/>
    <property type="project" value="UniProtKB-EC"/>
</dbReference>
<evidence type="ECO:0000313" key="3">
    <source>
        <dbReference type="Proteomes" id="UP000243589"/>
    </source>
</evidence>
<comment type="similarity">
    <text evidence="1">Belongs to the ROK (NagC/XylR) family.</text>
</comment>
<dbReference type="EC" id="2.7.1.63" evidence="2"/>
<sequence>MSNSWPAVTDRGELRGSAGAHSCALGIDIGGSSIKAGLVDLERGRIMGERVVVPTPHPATPETLTNAVRGAAAQVLAQQPGGTSSPESGYEAPLTPPVPAGVAFPGVVKNGVVTFAFNLDDSWLGANIEQTIGAALGRPCVFLNDADAAGIAEMTFGAGRDWHDRTVLMLTLGTGIGSALFTRGRLVPFTELGHVEIGGEDAELSASASAKVRFGMDYPTWAAKLSRYCWEMEKLINPDAFIFGGGISQDHADWLHLLDLQTPAVPAAMFNDSGIIGAAVHGADVAESIGRKALQR</sequence>
<dbReference type="NCBIfam" id="NF045942">
    <property type="entry name" value="PolPhglucPhase"/>
    <property type="match status" value="1"/>
</dbReference>
<dbReference type="EMBL" id="LQQC01000010">
    <property type="protein sequence ID" value="KXZ58265.1"/>
    <property type="molecule type" value="Genomic_DNA"/>
</dbReference>
<proteinExistence type="inferred from homology"/>
<evidence type="ECO:0000256" key="1">
    <source>
        <dbReference type="ARBA" id="ARBA00006479"/>
    </source>
</evidence>
<dbReference type="InterPro" id="IPR043129">
    <property type="entry name" value="ATPase_NBD"/>
</dbReference>
<keyword evidence="2" id="KW-0418">Kinase</keyword>
<dbReference type="PATRIC" id="fig|479117.4.peg.1299"/>
<dbReference type="AlphaFoldDB" id="A0A150H8D2"/>
<gene>
    <name evidence="2" type="primary">ppgK</name>
    <name evidence="2" type="ORF">Bravens_01303</name>
</gene>
<dbReference type="PANTHER" id="PTHR18964:SF146">
    <property type="entry name" value="POLYPHOSPHATE GLUCOKINASE"/>
    <property type="match status" value="1"/>
</dbReference>
<dbReference type="Pfam" id="PF00480">
    <property type="entry name" value="ROK"/>
    <property type="match status" value="1"/>
</dbReference>